<comment type="caution">
    <text evidence="2">The sequence shown here is derived from an EMBL/GenBank/DDBJ whole genome shotgun (WGS) entry which is preliminary data.</text>
</comment>
<protein>
    <submittedName>
        <fullName evidence="2">Uncharacterized protein</fullName>
    </submittedName>
</protein>
<name>A0A7J0GQV4_9ERIC</name>
<organism evidence="2 3">
    <name type="scientific">Actinidia rufa</name>
    <dbReference type="NCBI Taxonomy" id="165716"/>
    <lineage>
        <taxon>Eukaryota</taxon>
        <taxon>Viridiplantae</taxon>
        <taxon>Streptophyta</taxon>
        <taxon>Embryophyta</taxon>
        <taxon>Tracheophyta</taxon>
        <taxon>Spermatophyta</taxon>
        <taxon>Magnoliopsida</taxon>
        <taxon>eudicotyledons</taxon>
        <taxon>Gunneridae</taxon>
        <taxon>Pentapetalae</taxon>
        <taxon>asterids</taxon>
        <taxon>Ericales</taxon>
        <taxon>Actinidiaceae</taxon>
        <taxon>Actinidia</taxon>
    </lineage>
</organism>
<keyword evidence="3" id="KW-1185">Reference proteome</keyword>
<reference evidence="2 3" key="1">
    <citation type="submission" date="2019-07" db="EMBL/GenBank/DDBJ databases">
        <title>De Novo Assembly of kiwifruit Actinidia rufa.</title>
        <authorList>
            <person name="Sugita-Konishi S."/>
            <person name="Sato K."/>
            <person name="Mori E."/>
            <person name="Abe Y."/>
            <person name="Kisaki G."/>
            <person name="Hamano K."/>
            <person name="Suezawa K."/>
            <person name="Otani M."/>
            <person name="Fukuda T."/>
            <person name="Manabe T."/>
            <person name="Gomi K."/>
            <person name="Tabuchi M."/>
            <person name="Akimitsu K."/>
            <person name="Kataoka I."/>
        </authorList>
    </citation>
    <scope>NUCLEOTIDE SEQUENCE [LARGE SCALE GENOMIC DNA]</scope>
    <source>
        <strain evidence="3">cv. Fuchu</strain>
    </source>
</reference>
<dbReference type="Proteomes" id="UP000585474">
    <property type="component" value="Unassembled WGS sequence"/>
</dbReference>
<sequence length="248" mass="27825">MNQTKPGKSQPLKSKPNRKTVQAPKGNAKEPPIQRQRRVFGTTRNPNVPAKPVFEKPQTKKPSIQISPKQPKPNKSSPARTEALEKKSPEKNRAIPKKKKSVGFEEPIGKSNEVIVQEGDVGLKTPVAESSRRVSGTPYQSAERCSKCRFDRLETSAYWLGQIKLAESVGKHFVSVAFFRLALESKAEPTRSLRSELKRYVARHERLSTEAEWRQVSVTYGLIQGEADANHVSTLDQAQKQLMEEAEI</sequence>
<feature type="compositionally biased region" description="Low complexity" evidence="1">
    <location>
        <begin position="67"/>
        <end position="78"/>
    </location>
</feature>
<dbReference type="OrthoDB" id="1918850at2759"/>
<dbReference type="EMBL" id="BJWL01000023">
    <property type="protein sequence ID" value="GFZ13161.1"/>
    <property type="molecule type" value="Genomic_DNA"/>
</dbReference>
<feature type="region of interest" description="Disordered" evidence="1">
    <location>
        <begin position="1"/>
        <end position="104"/>
    </location>
</feature>
<dbReference type="PANTHER" id="PTHR34468:SF3">
    <property type="entry name" value="OS03G0288900 PROTEIN"/>
    <property type="match status" value="1"/>
</dbReference>
<gene>
    <name evidence="2" type="ORF">Acr_23g0015460</name>
</gene>
<dbReference type="PANTHER" id="PTHR34468">
    <property type="entry name" value="MICROTUBULE-ASSOCIATED FUTSCH-LIKE PROTEIN"/>
    <property type="match status" value="1"/>
</dbReference>
<accession>A0A7J0GQV4</accession>
<dbReference type="AlphaFoldDB" id="A0A7J0GQV4"/>
<evidence type="ECO:0000313" key="3">
    <source>
        <dbReference type="Proteomes" id="UP000585474"/>
    </source>
</evidence>
<evidence type="ECO:0000256" key="1">
    <source>
        <dbReference type="SAM" id="MobiDB-lite"/>
    </source>
</evidence>
<proteinExistence type="predicted"/>
<feature type="compositionally biased region" description="Basic and acidic residues" evidence="1">
    <location>
        <begin position="82"/>
        <end position="93"/>
    </location>
</feature>
<evidence type="ECO:0000313" key="2">
    <source>
        <dbReference type="EMBL" id="GFZ13161.1"/>
    </source>
</evidence>